<proteinExistence type="predicted"/>
<organism evidence="1 2">
    <name type="scientific">Rhizobium laguerreae</name>
    <dbReference type="NCBI Taxonomy" id="1076926"/>
    <lineage>
        <taxon>Bacteria</taxon>
        <taxon>Pseudomonadati</taxon>
        <taxon>Pseudomonadota</taxon>
        <taxon>Alphaproteobacteria</taxon>
        <taxon>Hyphomicrobiales</taxon>
        <taxon>Rhizobiaceae</taxon>
        <taxon>Rhizobium/Agrobacterium group</taxon>
        <taxon>Rhizobium</taxon>
    </lineage>
</organism>
<dbReference type="Proteomes" id="UP000530654">
    <property type="component" value="Unassembled WGS sequence"/>
</dbReference>
<comment type="caution">
    <text evidence="1">The sequence shown here is derived from an EMBL/GenBank/DDBJ whole genome shotgun (WGS) entry which is preliminary data.</text>
</comment>
<reference evidence="1 2" key="1">
    <citation type="submission" date="2020-04" db="EMBL/GenBank/DDBJ databases">
        <title>Rhizobium bacterial biofertilizers improve the content of phenolic compounds of Lactuca sativa L. under non-saline and saline-stress conditions.</title>
        <authorList>
            <person name="Ayuso-Calles M."/>
            <person name="Garcia-Estevez I."/>
            <person name="Jimenez-Gomez A."/>
            <person name="Flores-Felix J.D."/>
            <person name="Escribano-Bailon M."/>
            <person name="Rivas R."/>
        </authorList>
    </citation>
    <scope>NUCLEOTIDE SEQUENCE [LARGE SCALE GENOMIC DNA]</scope>
    <source>
        <strain evidence="1 2">GPTR02</strain>
    </source>
</reference>
<dbReference type="AlphaFoldDB" id="A0A7Y2R4N9"/>
<accession>A0A7Y2R4N9</accession>
<sequence>MSDIAICPFLDAVNRYRGKKDNFAIFALQDGRRSEIQKHSGQAREDAGEGFRDGCETDPCVGLMDSVRVLLDCGVLGALLRQAQLFQPLGFFPAGPLLRLDGFLGSSFGVFETILPISL</sequence>
<evidence type="ECO:0000313" key="2">
    <source>
        <dbReference type="Proteomes" id="UP000530654"/>
    </source>
</evidence>
<gene>
    <name evidence="1" type="ORF">HLI17_13310</name>
</gene>
<dbReference type="EMBL" id="JABEQY010000010">
    <property type="protein sequence ID" value="NNH64257.1"/>
    <property type="molecule type" value="Genomic_DNA"/>
</dbReference>
<protein>
    <submittedName>
        <fullName evidence="1">Uncharacterized protein</fullName>
    </submittedName>
</protein>
<evidence type="ECO:0000313" key="1">
    <source>
        <dbReference type="EMBL" id="NNH64257.1"/>
    </source>
</evidence>
<name>A0A7Y2R4N9_9HYPH</name>